<dbReference type="GO" id="GO:0016020">
    <property type="term" value="C:membrane"/>
    <property type="evidence" value="ECO:0007669"/>
    <property type="project" value="TreeGrafter"/>
</dbReference>
<keyword evidence="2" id="KW-0560">Oxidoreductase</keyword>
<dbReference type="InterPro" id="IPR036291">
    <property type="entry name" value="NAD(P)-bd_dom_sf"/>
</dbReference>
<dbReference type="PANTHER" id="PTHR44196">
    <property type="entry name" value="DEHYDROGENASE/REDUCTASE SDR FAMILY MEMBER 7B"/>
    <property type="match status" value="1"/>
</dbReference>
<reference evidence="7" key="1">
    <citation type="submission" date="2016-10" db="EMBL/GenBank/DDBJ databases">
        <authorList>
            <person name="Varghese N."/>
            <person name="Submissions S."/>
        </authorList>
    </citation>
    <scope>NUCLEOTIDE SEQUENCE [LARGE SCALE GENOMIC DNA]</scope>
    <source>
        <strain evidence="7">CGMCC 4.6825</strain>
    </source>
</reference>
<feature type="domain" description="Ketoreductase" evidence="5">
    <location>
        <begin position="85"/>
        <end position="265"/>
    </location>
</feature>
<dbReference type="CDD" id="cd05233">
    <property type="entry name" value="SDR_c"/>
    <property type="match status" value="1"/>
</dbReference>
<evidence type="ECO:0000313" key="6">
    <source>
        <dbReference type="EMBL" id="SER94762.1"/>
    </source>
</evidence>
<evidence type="ECO:0000256" key="2">
    <source>
        <dbReference type="ARBA" id="ARBA00023002"/>
    </source>
</evidence>
<dbReference type="STRING" id="943816.AN217_17525"/>
<dbReference type="Pfam" id="PF00106">
    <property type="entry name" value="adh_short"/>
    <property type="match status" value="1"/>
</dbReference>
<dbReference type="InterPro" id="IPR002347">
    <property type="entry name" value="SDR_fam"/>
</dbReference>
<feature type="region of interest" description="Disordered" evidence="4">
    <location>
        <begin position="54"/>
        <end position="82"/>
    </location>
</feature>
<evidence type="ECO:0000259" key="5">
    <source>
        <dbReference type="SMART" id="SM00822"/>
    </source>
</evidence>
<dbReference type="GO" id="GO:0016491">
    <property type="term" value="F:oxidoreductase activity"/>
    <property type="evidence" value="ECO:0007669"/>
    <property type="project" value="UniProtKB-KW"/>
</dbReference>
<evidence type="ECO:0000256" key="1">
    <source>
        <dbReference type="ARBA" id="ARBA00006484"/>
    </source>
</evidence>
<dbReference type="Proteomes" id="UP000182841">
    <property type="component" value="Unassembled WGS sequence"/>
</dbReference>
<dbReference type="InterPro" id="IPR057326">
    <property type="entry name" value="KR_dom"/>
</dbReference>
<dbReference type="Gene3D" id="3.40.50.720">
    <property type="entry name" value="NAD(P)-binding Rossmann-like Domain"/>
    <property type="match status" value="1"/>
</dbReference>
<dbReference type="SUPFAM" id="SSF51735">
    <property type="entry name" value="NAD(P)-binding Rossmann-fold domains"/>
    <property type="match status" value="1"/>
</dbReference>
<comment type="similarity">
    <text evidence="1 3">Belongs to the short-chain dehydrogenases/reductases (SDR) family.</text>
</comment>
<organism evidence="6 7">
    <name type="scientific">Streptomyces qinglanensis</name>
    <dbReference type="NCBI Taxonomy" id="943816"/>
    <lineage>
        <taxon>Bacteria</taxon>
        <taxon>Bacillati</taxon>
        <taxon>Actinomycetota</taxon>
        <taxon>Actinomycetes</taxon>
        <taxon>Kitasatosporales</taxon>
        <taxon>Streptomycetaceae</taxon>
        <taxon>Streptomyces</taxon>
    </lineage>
</organism>
<dbReference type="PRINTS" id="PR00080">
    <property type="entry name" value="SDRFAMILY"/>
</dbReference>
<proteinExistence type="inferred from homology"/>
<dbReference type="PANTHER" id="PTHR44196:SF1">
    <property type="entry name" value="DEHYDROGENASE_REDUCTASE SDR FAMILY MEMBER 7B"/>
    <property type="match status" value="1"/>
</dbReference>
<dbReference type="InterPro" id="IPR020904">
    <property type="entry name" value="Sc_DH/Rdtase_CS"/>
</dbReference>
<gene>
    <name evidence="6" type="ORF">SAMN05421870_1063</name>
</gene>
<dbReference type="EMBL" id="FOGO01000006">
    <property type="protein sequence ID" value="SER94762.1"/>
    <property type="molecule type" value="Genomic_DNA"/>
</dbReference>
<dbReference type="AlphaFoldDB" id="A0A1H9TC22"/>
<dbReference type="PROSITE" id="PS00061">
    <property type="entry name" value="ADH_SHORT"/>
    <property type="match status" value="1"/>
</dbReference>
<accession>A0A1H9TC22</accession>
<evidence type="ECO:0000256" key="3">
    <source>
        <dbReference type="RuleBase" id="RU000363"/>
    </source>
</evidence>
<evidence type="ECO:0000313" key="7">
    <source>
        <dbReference type="Proteomes" id="UP000182841"/>
    </source>
</evidence>
<sequence>MLEPGPVVPRYMFPAPSGPYCSPEASVFDRLGRSDGRPTHPPLRAPSLRHRYRRHPTGRLSVPTRARPLRRAPTGAEAESRPHRPVALVTGASSGIGAAVAEELAADGTWRLLLNGRDGGRLGQVATRTGGVPLAADLADARSRAQLAEEALVHSGRVDALVAGAGIGWAGSFAAMPPEDIDEVLALNLNATLHLVRLLLPGMVDRRCGQVVLIGSMAGSVGVRGEAVYSATKAGLAAFADSLRYELAPSGVGVSMVLPGVVDTPFFQRRGAPYRRDRPRPVPATRVAEAVCRALRTGRPNAYVPSWMAMPAWLHGTAPGVFRSLAQRFG</sequence>
<keyword evidence="7" id="KW-1185">Reference proteome</keyword>
<protein>
    <submittedName>
        <fullName evidence="6">Short-chain dehydrogenase</fullName>
    </submittedName>
</protein>
<name>A0A1H9TC22_9ACTN</name>
<evidence type="ECO:0000256" key="4">
    <source>
        <dbReference type="SAM" id="MobiDB-lite"/>
    </source>
</evidence>
<feature type="compositionally biased region" description="Low complexity" evidence="4">
    <location>
        <begin position="63"/>
        <end position="74"/>
    </location>
</feature>
<dbReference type="PRINTS" id="PR00081">
    <property type="entry name" value="GDHRDH"/>
</dbReference>
<dbReference type="SMART" id="SM00822">
    <property type="entry name" value="PKS_KR"/>
    <property type="match status" value="1"/>
</dbReference>